<proteinExistence type="predicted"/>
<dbReference type="EMBL" id="JBBMFC010000013">
    <property type="protein sequence ID" value="MEQ2578937.1"/>
    <property type="molecule type" value="Genomic_DNA"/>
</dbReference>
<protein>
    <recommendedName>
        <fullName evidence="3">Response regulator</fullName>
    </recommendedName>
</protein>
<name>A0ABV1I174_9FIRM</name>
<organism evidence="1 2">
    <name type="scientific">Hominiventricola aquisgranensis</name>
    <dbReference type="NCBI Taxonomy" id="3133164"/>
    <lineage>
        <taxon>Bacteria</taxon>
        <taxon>Bacillati</taxon>
        <taxon>Bacillota</taxon>
        <taxon>Clostridia</taxon>
        <taxon>Lachnospirales</taxon>
        <taxon>Lachnospiraceae</taxon>
        <taxon>Hominiventricola</taxon>
    </lineage>
</organism>
<reference evidence="1 2" key="1">
    <citation type="submission" date="2024-03" db="EMBL/GenBank/DDBJ databases">
        <title>Human intestinal bacterial collection.</title>
        <authorList>
            <person name="Pauvert C."/>
            <person name="Hitch T.C.A."/>
            <person name="Clavel T."/>
        </authorList>
    </citation>
    <scope>NUCLEOTIDE SEQUENCE [LARGE SCALE GENOMIC DNA]</scope>
    <source>
        <strain evidence="1 2">CLA-AA-H78B</strain>
    </source>
</reference>
<evidence type="ECO:0000313" key="1">
    <source>
        <dbReference type="EMBL" id="MEQ2578937.1"/>
    </source>
</evidence>
<evidence type="ECO:0000313" key="2">
    <source>
        <dbReference type="Proteomes" id="UP001470288"/>
    </source>
</evidence>
<comment type="caution">
    <text evidence="1">The sequence shown here is derived from an EMBL/GenBank/DDBJ whole genome shotgun (WGS) entry which is preliminary data.</text>
</comment>
<keyword evidence="2" id="KW-1185">Reference proteome</keyword>
<accession>A0ABV1I174</accession>
<dbReference type="Proteomes" id="UP001470288">
    <property type="component" value="Unassembled WGS sequence"/>
</dbReference>
<dbReference type="RefSeq" id="WP_349144459.1">
    <property type="nucleotide sequence ID" value="NZ_JBBMFC010000013.1"/>
</dbReference>
<evidence type="ECO:0008006" key="3">
    <source>
        <dbReference type="Google" id="ProtNLM"/>
    </source>
</evidence>
<gene>
    <name evidence="1" type="ORF">WMO62_08805</name>
</gene>
<sequence length="50" mass="5588">MAGLSETNGFGKKRIMIVDHNEEEQKTVKKMLGEEYEVLVAETGLQDFSG</sequence>